<protein>
    <recommendedName>
        <fullName evidence="3">Common pilus major fimbrillin subunit EcpA</fullName>
    </recommendedName>
    <alternativeName>
        <fullName evidence="7">MatB fimbrillin</fullName>
    </alternativeName>
</protein>
<evidence type="ECO:0000256" key="1">
    <source>
        <dbReference type="ARBA" id="ARBA00004561"/>
    </source>
</evidence>
<evidence type="ECO:0000313" key="12">
    <source>
        <dbReference type="Proteomes" id="UP001282336"/>
    </source>
</evidence>
<comment type="caution">
    <text evidence="9">The sequence shown here is derived from an EMBL/GenBank/DDBJ whole genome shotgun (WGS) entry which is preliminary data.</text>
</comment>
<dbReference type="EMBL" id="JAWXRC010000025">
    <property type="protein sequence ID" value="MDX6031967.1"/>
    <property type="molecule type" value="Genomic_DNA"/>
</dbReference>
<dbReference type="GO" id="GO:0009289">
    <property type="term" value="C:pilus"/>
    <property type="evidence" value="ECO:0007669"/>
    <property type="project" value="UniProtKB-SubCell"/>
</dbReference>
<keyword evidence="11" id="KW-1185">Reference proteome</keyword>
<dbReference type="Proteomes" id="UP001275664">
    <property type="component" value="Unassembled WGS sequence"/>
</dbReference>
<sequence>MKNIARIAVLTALALSTASAFAADTVANDSASWNVTATKDSTAKLVVTPRGSIDFQYAKSTDGTTGNFNQAQALFDVTVDNTGMSATAFKLESRANAQKSVQDANGASMDVILSANGTPLEQDTWTVLNDETNTFHGLETISGLSDGIEKGSSYFEARLGNFTDATGATVTDASLMPDGIYSGVVTAEFQATWTADDAA</sequence>
<proteinExistence type="inferred from homology"/>
<comment type="subunit">
    <text evidence="6">Self-associates. Forms filaments. Interacts with EcpD.</text>
</comment>
<dbReference type="Gene3D" id="2.60.40.3290">
    <property type="entry name" value="Fimbrial protein EcpA"/>
    <property type="match status" value="1"/>
</dbReference>
<comment type="similarity">
    <text evidence="2">Belongs to the EcpA/MatB fimbrillin family.</text>
</comment>
<evidence type="ECO:0000256" key="4">
    <source>
        <dbReference type="ARBA" id="ARBA00022729"/>
    </source>
</evidence>
<evidence type="ECO:0000256" key="8">
    <source>
        <dbReference type="SAM" id="SignalP"/>
    </source>
</evidence>
<reference evidence="9 11" key="1">
    <citation type="submission" date="2023-11" db="EMBL/GenBank/DDBJ databases">
        <title>Scandinavium wanjuensis sp. nov., isolated from lettuce South Korea.</title>
        <authorList>
            <person name="Park J."/>
            <person name="Park S."/>
            <person name="Oh K.K."/>
            <person name="Cho G.S."/>
            <person name="Franz C.M.A.P."/>
        </authorList>
    </citation>
    <scope>NUCLEOTIDE SEQUENCE</scope>
    <source>
        <strain evidence="9">V105_12</strain>
        <strain evidence="10 11">V105_6</strain>
    </source>
</reference>
<organism evidence="9 12">
    <name type="scientific">Scandinavium lactucae</name>
    <dbReference type="NCBI Taxonomy" id="3095028"/>
    <lineage>
        <taxon>Bacteria</taxon>
        <taxon>Pseudomonadati</taxon>
        <taxon>Pseudomonadota</taxon>
        <taxon>Gammaproteobacteria</taxon>
        <taxon>Enterobacterales</taxon>
        <taxon>Enterobacteriaceae</taxon>
        <taxon>Scandinavium</taxon>
    </lineage>
</organism>
<dbReference type="EMBL" id="JAWXRD010000005">
    <property type="protein sequence ID" value="MDX6039835.1"/>
    <property type="molecule type" value="Genomic_DNA"/>
</dbReference>
<dbReference type="InterPro" id="IPR038478">
    <property type="entry name" value="Fimbrillin_EcpA_sf"/>
</dbReference>
<feature type="signal peptide" evidence="8">
    <location>
        <begin position="1"/>
        <end position="22"/>
    </location>
</feature>
<feature type="chain" id="PRO_5042554163" description="Common pilus major fimbrillin subunit EcpA" evidence="8">
    <location>
        <begin position="23"/>
        <end position="199"/>
    </location>
</feature>
<dbReference type="Proteomes" id="UP001282336">
    <property type="component" value="Unassembled WGS sequence"/>
</dbReference>
<evidence type="ECO:0000256" key="6">
    <source>
        <dbReference type="ARBA" id="ARBA00026091"/>
    </source>
</evidence>
<comment type="subcellular location">
    <subcellularLocation>
        <location evidence="1">Fimbrium</location>
    </subcellularLocation>
</comment>
<evidence type="ECO:0000313" key="11">
    <source>
        <dbReference type="Proteomes" id="UP001275664"/>
    </source>
</evidence>
<dbReference type="RefSeq" id="WP_319628501.1">
    <property type="nucleotide sequence ID" value="NZ_JAWXRB010000032.1"/>
</dbReference>
<evidence type="ECO:0000313" key="10">
    <source>
        <dbReference type="EMBL" id="MDX6039835.1"/>
    </source>
</evidence>
<evidence type="ECO:0000256" key="3">
    <source>
        <dbReference type="ARBA" id="ARBA00014507"/>
    </source>
</evidence>
<evidence type="ECO:0000256" key="5">
    <source>
        <dbReference type="ARBA" id="ARBA00023263"/>
    </source>
</evidence>
<dbReference type="Pfam" id="PF16449">
    <property type="entry name" value="MatB"/>
    <property type="match status" value="1"/>
</dbReference>
<evidence type="ECO:0000256" key="2">
    <source>
        <dbReference type="ARBA" id="ARBA00007305"/>
    </source>
</evidence>
<name>A0AAJ2S3X8_9ENTR</name>
<dbReference type="InterPro" id="IPR016514">
    <property type="entry name" value="EcpA"/>
</dbReference>
<accession>A0AAJ2S3X8</accession>
<keyword evidence="5" id="KW-0281">Fimbrium</keyword>
<evidence type="ECO:0000313" key="9">
    <source>
        <dbReference type="EMBL" id="MDX6031967.1"/>
    </source>
</evidence>
<gene>
    <name evidence="10" type="ORF">SIK69_06435</name>
    <name evidence="9" type="ORF">SIL20_10650</name>
</gene>
<evidence type="ECO:0000256" key="7">
    <source>
        <dbReference type="ARBA" id="ARBA00031192"/>
    </source>
</evidence>
<keyword evidence="4 8" id="KW-0732">Signal</keyword>
<dbReference type="AlphaFoldDB" id="A0AAJ2S3X8"/>